<evidence type="ECO:0000313" key="1">
    <source>
        <dbReference type="EMBL" id="TNV70955.1"/>
    </source>
</evidence>
<dbReference type="AlphaFoldDB" id="A0A8J8SUA6"/>
<gene>
    <name evidence="1" type="ORF">FGO68_gene4321</name>
</gene>
<accession>A0A8J8SUA6</accession>
<dbReference type="EMBL" id="RRYP01031472">
    <property type="protein sequence ID" value="TNV70955.1"/>
    <property type="molecule type" value="Genomic_DNA"/>
</dbReference>
<organism evidence="1 2">
    <name type="scientific">Halteria grandinella</name>
    <dbReference type="NCBI Taxonomy" id="5974"/>
    <lineage>
        <taxon>Eukaryota</taxon>
        <taxon>Sar</taxon>
        <taxon>Alveolata</taxon>
        <taxon>Ciliophora</taxon>
        <taxon>Intramacronucleata</taxon>
        <taxon>Spirotrichea</taxon>
        <taxon>Stichotrichia</taxon>
        <taxon>Sporadotrichida</taxon>
        <taxon>Halteriidae</taxon>
        <taxon>Halteria</taxon>
    </lineage>
</organism>
<dbReference type="Proteomes" id="UP000785679">
    <property type="component" value="Unassembled WGS sequence"/>
</dbReference>
<sequence>MFDIVCKKSILVFRRRKPMKPRYHWVASSYRDFFVFIFSYQLKKRSLAISESKRFRPQHSFLGHLTRRVRMTYCHHAPSEWLRVLIFDPQHAGMKGYQVCSNE</sequence>
<evidence type="ECO:0000313" key="2">
    <source>
        <dbReference type="Proteomes" id="UP000785679"/>
    </source>
</evidence>
<protein>
    <submittedName>
        <fullName evidence="1">Uncharacterized protein</fullName>
    </submittedName>
</protein>
<comment type="caution">
    <text evidence="1">The sequence shown here is derived from an EMBL/GenBank/DDBJ whole genome shotgun (WGS) entry which is preliminary data.</text>
</comment>
<name>A0A8J8SUA6_HALGN</name>
<keyword evidence="2" id="KW-1185">Reference proteome</keyword>
<proteinExistence type="predicted"/>
<reference evidence="1" key="1">
    <citation type="submission" date="2019-06" db="EMBL/GenBank/DDBJ databases">
        <authorList>
            <person name="Zheng W."/>
        </authorList>
    </citation>
    <scope>NUCLEOTIDE SEQUENCE</scope>
    <source>
        <strain evidence="1">QDHG01</strain>
    </source>
</reference>